<feature type="chain" id="PRO_5021844990" evidence="1">
    <location>
        <begin position="34"/>
        <end position="77"/>
    </location>
</feature>
<sequence length="77" mass="7876">MRHRISCQAWCVTVGMALVSVLLWAGGQGVAHAGVNTWTSNGPWGGPVWTLAVDASTTPNTLYAGTSGGVFKSTNGG</sequence>
<accession>A0A564ZNN2</accession>
<proteinExistence type="predicted"/>
<protein>
    <submittedName>
        <fullName evidence="2">Uncharacterized protein</fullName>
    </submittedName>
</protein>
<dbReference type="EMBL" id="CABIKM010000060">
    <property type="protein sequence ID" value="VUZ86467.1"/>
    <property type="molecule type" value="Genomic_DNA"/>
</dbReference>
<feature type="non-terminal residue" evidence="2">
    <location>
        <position position="77"/>
    </location>
</feature>
<evidence type="ECO:0000313" key="3">
    <source>
        <dbReference type="Proteomes" id="UP000334340"/>
    </source>
</evidence>
<organism evidence="2 3">
    <name type="scientific">Candidatus Methylomirabilis lanthanidiphila</name>
    <dbReference type="NCBI Taxonomy" id="2211376"/>
    <lineage>
        <taxon>Bacteria</taxon>
        <taxon>Candidatus Methylomirabilota</taxon>
        <taxon>Candidatus Methylomirabilia</taxon>
        <taxon>Candidatus Methylomirabilales</taxon>
        <taxon>Candidatus Methylomirabilaceae</taxon>
        <taxon>Candidatus Methylomirabilis</taxon>
    </lineage>
</organism>
<dbReference type="Proteomes" id="UP000334340">
    <property type="component" value="Unassembled WGS sequence"/>
</dbReference>
<dbReference type="InterPro" id="IPR015943">
    <property type="entry name" value="WD40/YVTN_repeat-like_dom_sf"/>
</dbReference>
<keyword evidence="3" id="KW-1185">Reference proteome</keyword>
<name>A0A564ZNN2_9BACT</name>
<keyword evidence="1" id="KW-0732">Signal</keyword>
<gene>
    <name evidence="2" type="ORF">MELA_02870</name>
</gene>
<dbReference type="AlphaFoldDB" id="A0A564ZNN2"/>
<reference evidence="2 3" key="1">
    <citation type="submission" date="2019-07" db="EMBL/GenBank/DDBJ databases">
        <authorList>
            <person name="Cremers G."/>
        </authorList>
    </citation>
    <scope>NUCLEOTIDE SEQUENCE [LARGE SCALE GENOMIC DNA]</scope>
</reference>
<dbReference type="SUPFAM" id="SSF110296">
    <property type="entry name" value="Oligoxyloglucan reducing end-specific cellobiohydrolase"/>
    <property type="match status" value="1"/>
</dbReference>
<evidence type="ECO:0000313" key="2">
    <source>
        <dbReference type="EMBL" id="VUZ86467.1"/>
    </source>
</evidence>
<feature type="signal peptide" evidence="1">
    <location>
        <begin position="1"/>
        <end position="33"/>
    </location>
</feature>
<dbReference type="Gene3D" id="2.130.10.10">
    <property type="entry name" value="YVTN repeat-like/Quinoprotein amine dehydrogenase"/>
    <property type="match status" value="1"/>
</dbReference>
<evidence type="ECO:0000256" key="1">
    <source>
        <dbReference type="SAM" id="SignalP"/>
    </source>
</evidence>